<dbReference type="Gene3D" id="3.40.50.150">
    <property type="entry name" value="Vaccinia Virus protein VP39"/>
    <property type="match status" value="1"/>
</dbReference>
<dbReference type="EMBL" id="JABBNT010000003">
    <property type="protein sequence ID" value="NMM45025.1"/>
    <property type="molecule type" value="Genomic_DNA"/>
</dbReference>
<dbReference type="GO" id="GO:0008168">
    <property type="term" value="F:methyltransferase activity"/>
    <property type="evidence" value="ECO:0007669"/>
    <property type="project" value="UniProtKB-KW"/>
</dbReference>
<evidence type="ECO:0000313" key="1">
    <source>
        <dbReference type="EMBL" id="NMM45025.1"/>
    </source>
</evidence>
<dbReference type="SUPFAM" id="SSF53335">
    <property type="entry name" value="S-adenosyl-L-methionine-dependent methyltransferases"/>
    <property type="match status" value="1"/>
</dbReference>
<protein>
    <submittedName>
        <fullName evidence="1">Class I SAM-dependent methyltransferase</fullName>
    </submittedName>
</protein>
<name>A0A7Y0E0L4_9PROT</name>
<accession>A0A7Y0E0L4</accession>
<organism evidence="1 2">
    <name type="scientific">Pacificispira spongiicola</name>
    <dbReference type="NCBI Taxonomy" id="2729598"/>
    <lineage>
        <taxon>Bacteria</taxon>
        <taxon>Pseudomonadati</taxon>
        <taxon>Pseudomonadota</taxon>
        <taxon>Alphaproteobacteria</taxon>
        <taxon>Rhodospirillales</taxon>
        <taxon>Rhodospirillaceae</taxon>
        <taxon>Pacificispira</taxon>
    </lineage>
</organism>
<dbReference type="Proteomes" id="UP000539372">
    <property type="component" value="Unassembled WGS sequence"/>
</dbReference>
<keyword evidence="1" id="KW-0489">Methyltransferase</keyword>
<gene>
    <name evidence="1" type="ORF">HH303_11090</name>
</gene>
<keyword evidence="1" id="KW-0808">Transferase</keyword>
<dbReference type="InterPro" id="IPR029063">
    <property type="entry name" value="SAM-dependent_MTases_sf"/>
</dbReference>
<keyword evidence="2" id="KW-1185">Reference proteome</keyword>
<dbReference type="GO" id="GO:0032259">
    <property type="term" value="P:methylation"/>
    <property type="evidence" value="ECO:0007669"/>
    <property type="project" value="UniProtKB-KW"/>
</dbReference>
<sequence>MATNPFLRRLQLGLPTLFGWATRGYFIPYRYAGSIPKAAERQGFPWIEDLFRDCEPGFLDLLSDTETIVDVTKRFDGAEPPLPRWQQQWFPRLDGLAAYLMVRRHAPKRIVEIGSGHSTRFVAAAIRDGGLDTDVTAVDPAPRADISKLPGVFVLRSVLQDADPALFDSLEPGDFLMVDSSHIAMPGSDVDILMGRIIPALPAGVFVMIHDIFLPDPYPESWTWRGYNEQLPVAALMGGGGFKPVWSSRWISTRCPDFLADSSAGKIPIADGIPESALWLRKD</sequence>
<reference evidence="1 2" key="1">
    <citation type="submission" date="2020-04" db="EMBL/GenBank/DDBJ databases">
        <title>Rhodospirillaceae bacterium KN72 isolated from deep sea.</title>
        <authorList>
            <person name="Zhang D.-C."/>
        </authorList>
    </citation>
    <scope>NUCLEOTIDE SEQUENCE [LARGE SCALE GENOMIC DNA]</scope>
    <source>
        <strain evidence="1 2">KN72</strain>
    </source>
</reference>
<dbReference type="RefSeq" id="WP_169625401.1">
    <property type="nucleotide sequence ID" value="NZ_JABBNT010000003.1"/>
</dbReference>
<dbReference type="Pfam" id="PF13578">
    <property type="entry name" value="Methyltransf_24"/>
    <property type="match status" value="1"/>
</dbReference>
<dbReference type="AlphaFoldDB" id="A0A7Y0E0L4"/>
<evidence type="ECO:0000313" key="2">
    <source>
        <dbReference type="Proteomes" id="UP000539372"/>
    </source>
</evidence>
<comment type="caution">
    <text evidence="1">The sequence shown here is derived from an EMBL/GenBank/DDBJ whole genome shotgun (WGS) entry which is preliminary data.</text>
</comment>
<proteinExistence type="predicted"/>